<dbReference type="InParanoid" id="A0A0C3H166"/>
<reference evidence="2 3" key="1">
    <citation type="submission" date="2014-04" db="EMBL/GenBank/DDBJ databases">
        <authorList>
            <consortium name="DOE Joint Genome Institute"/>
            <person name="Kuo A."/>
            <person name="Martino E."/>
            <person name="Perotto S."/>
            <person name="Kohler A."/>
            <person name="Nagy L.G."/>
            <person name="Floudas D."/>
            <person name="Copeland A."/>
            <person name="Barry K.W."/>
            <person name="Cichocki N."/>
            <person name="Veneault-Fourrey C."/>
            <person name="LaButti K."/>
            <person name="Lindquist E.A."/>
            <person name="Lipzen A."/>
            <person name="Lundell T."/>
            <person name="Morin E."/>
            <person name="Murat C."/>
            <person name="Sun H."/>
            <person name="Tunlid A."/>
            <person name="Henrissat B."/>
            <person name="Grigoriev I.V."/>
            <person name="Hibbett D.S."/>
            <person name="Martin F."/>
            <person name="Nordberg H.P."/>
            <person name="Cantor M.N."/>
            <person name="Hua S.X."/>
        </authorList>
    </citation>
    <scope>NUCLEOTIDE SEQUENCE [LARGE SCALE GENOMIC DNA]</scope>
    <source>
        <strain evidence="2 3">Zn</strain>
    </source>
</reference>
<dbReference type="HOGENOM" id="CLU_1409184_0_0_1"/>
<feature type="compositionally biased region" description="Polar residues" evidence="1">
    <location>
        <begin position="160"/>
        <end position="171"/>
    </location>
</feature>
<proteinExistence type="predicted"/>
<gene>
    <name evidence="2" type="ORF">OIDMADRAFT_179238</name>
</gene>
<accession>A0A0C3H166</accession>
<evidence type="ECO:0000313" key="3">
    <source>
        <dbReference type="Proteomes" id="UP000054321"/>
    </source>
</evidence>
<feature type="compositionally biased region" description="Basic and acidic residues" evidence="1">
    <location>
        <begin position="172"/>
        <end position="193"/>
    </location>
</feature>
<dbReference type="EMBL" id="KN832875">
    <property type="protein sequence ID" value="KIN01941.1"/>
    <property type="molecule type" value="Genomic_DNA"/>
</dbReference>
<evidence type="ECO:0000313" key="2">
    <source>
        <dbReference type="EMBL" id="KIN01941.1"/>
    </source>
</evidence>
<organism evidence="2 3">
    <name type="scientific">Oidiodendron maius (strain Zn)</name>
    <dbReference type="NCBI Taxonomy" id="913774"/>
    <lineage>
        <taxon>Eukaryota</taxon>
        <taxon>Fungi</taxon>
        <taxon>Dikarya</taxon>
        <taxon>Ascomycota</taxon>
        <taxon>Pezizomycotina</taxon>
        <taxon>Leotiomycetes</taxon>
        <taxon>Leotiomycetes incertae sedis</taxon>
        <taxon>Myxotrichaceae</taxon>
        <taxon>Oidiodendron</taxon>
    </lineage>
</organism>
<name>A0A0C3H166_OIDMZ</name>
<keyword evidence="3" id="KW-1185">Reference proteome</keyword>
<sequence length="193" mass="20374">MSPSATSLSDLLISSLDVTPEQQNKILEQIHRTQPNSPPPSYAMANQFGHSLMANPPAHVFEEDEDDEQEPTSNVSITIKAGVTIAGNNNTISVDPAATGCKIAVAIVTGLRQMSGIAGGVPMIDENGRPRPIIIDVDAGTRVEGSDNVLGEKAAHISVPTPSAKQASEQNVAKKRDRANSDSEVASKRPKTE</sequence>
<protein>
    <submittedName>
        <fullName evidence="2">Uncharacterized protein</fullName>
    </submittedName>
</protein>
<dbReference type="OrthoDB" id="5409271at2759"/>
<dbReference type="AlphaFoldDB" id="A0A0C3H166"/>
<evidence type="ECO:0000256" key="1">
    <source>
        <dbReference type="SAM" id="MobiDB-lite"/>
    </source>
</evidence>
<reference evidence="3" key="2">
    <citation type="submission" date="2015-01" db="EMBL/GenBank/DDBJ databases">
        <title>Evolutionary Origins and Diversification of the Mycorrhizal Mutualists.</title>
        <authorList>
            <consortium name="DOE Joint Genome Institute"/>
            <consortium name="Mycorrhizal Genomics Consortium"/>
            <person name="Kohler A."/>
            <person name="Kuo A."/>
            <person name="Nagy L.G."/>
            <person name="Floudas D."/>
            <person name="Copeland A."/>
            <person name="Barry K.W."/>
            <person name="Cichocki N."/>
            <person name="Veneault-Fourrey C."/>
            <person name="LaButti K."/>
            <person name="Lindquist E.A."/>
            <person name="Lipzen A."/>
            <person name="Lundell T."/>
            <person name="Morin E."/>
            <person name="Murat C."/>
            <person name="Riley R."/>
            <person name="Ohm R."/>
            <person name="Sun H."/>
            <person name="Tunlid A."/>
            <person name="Henrissat B."/>
            <person name="Grigoriev I.V."/>
            <person name="Hibbett D.S."/>
            <person name="Martin F."/>
        </authorList>
    </citation>
    <scope>NUCLEOTIDE SEQUENCE [LARGE SCALE GENOMIC DNA]</scope>
    <source>
        <strain evidence="3">Zn</strain>
    </source>
</reference>
<feature type="region of interest" description="Disordered" evidence="1">
    <location>
        <begin position="154"/>
        <end position="193"/>
    </location>
</feature>
<dbReference type="Proteomes" id="UP000054321">
    <property type="component" value="Unassembled WGS sequence"/>
</dbReference>